<accession>A0A915JS28</accession>
<protein>
    <submittedName>
        <fullName evidence="3">Uncharacterized protein</fullName>
    </submittedName>
</protein>
<organism evidence="2 3">
    <name type="scientific">Romanomermis culicivorax</name>
    <name type="common">Nematode worm</name>
    <dbReference type="NCBI Taxonomy" id="13658"/>
    <lineage>
        <taxon>Eukaryota</taxon>
        <taxon>Metazoa</taxon>
        <taxon>Ecdysozoa</taxon>
        <taxon>Nematoda</taxon>
        <taxon>Enoplea</taxon>
        <taxon>Dorylaimia</taxon>
        <taxon>Mermithida</taxon>
        <taxon>Mermithoidea</taxon>
        <taxon>Mermithidae</taxon>
        <taxon>Romanomermis</taxon>
    </lineage>
</organism>
<dbReference type="Proteomes" id="UP000887565">
    <property type="component" value="Unplaced"/>
</dbReference>
<feature type="chain" id="PRO_5037309674" evidence="1">
    <location>
        <begin position="21"/>
        <end position="215"/>
    </location>
</feature>
<dbReference type="WBParaSite" id="nRc.2.0.1.t29110-RA">
    <property type="protein sequence ID" value="nRc.2.0.1.t29110-RA"/>
    <property type="gene ID" value="nRc.2.0.1.g29110"/>
</dbReference>
<dbReference type="AlphaFoldDB" id="A0A915JS28"/>
<evidence type="ECO:0000313" key="2">
    <source>
        <dbReference type="Proteomes" id="UP000887565"/>
    </source>
</evidence>
<proteinExistence type="predicted"/>
<evidence type="ECO:0000313" key="3">
    <source>
        <dbReference type="WBParaSite" id="nRc.2.0.1.t29110-RA"/>
    </source>
</evidence>
<keyword evidence="1" id="KW-0732">Signal</keyword>
<reference evidence="3" key="1">
    <citation type="submission" date="2022-11" db="UniProtKB">
        <authorList>
            <consortium name="WormBaseParasite"/>
        </authorList>
    </citation>
    <scope>IDENTIFICATION</scope>
</reference>
<sequence>MQLLICISVIINLLLNSVESFVEDRVRATLCQRFNYELGICRQGSISGAESAKLAPAAETAVNASGANVNSTTVERSVAAATQAPDLQAETLRPDVRDRLNNNLLLTWLGGDGKLRAYDAVLSAAATPSPFNPFAAQQAAGDPTITNQNSAPYYSGSSNQNIDVAKGKYSGNKAYDAAGVGVITGNWGVDTSHLPFLQNAMSPIPNDQTYMLGRK</sequence>
<feature type="signal peptide" evidence="1">
    <location>
        <begin position="1"/>
        <end position="20"/>
    </location>
</feature>
<keyword evidence="2" id="KW-1185">Reference proteome</keyword>
<evidence type="ECO:0000256" key="1">
    <source>
        <dbReference type="SAM" id="SignalP"/>
    </source>
</evidence>
<name>A0A915JS28_ROMCU</name>